<dbReference type="Pfam" id="PF00994">
    <property type="entry name" value="MoCF_biosynth"/>
    <property type="match status" value="1"/>
</dbReference>
<dbReference type="SUPFAM" id="SSF53218">
    <property type="entry name" value="Molybdenum cofactor biosynthesis proteins"/>
    <property type="match status" value="1"/>
</dbReference>
<proteinExistence type="inferred from homology"/>
<protein>
    <submittedName>
        <fullName evidence="2">Putative competence-damaged protein</fullName>
    </submittedName>
</protein>
<dbReference type="NCBIfam" id="TIGR00199">
    <property type="entry name" value="PncC_domain"/>
    <property type="match status" value="1"/>
</dbReference>
<dbReference type="Gene3D" id="3.30.70.2860">
    <property type="match status" value="1"/>
</dbReference>
<evidence type="ECO:0000259" key="1">
    <source>
        <dbReference type="SMART" id="SM00852"/>
    </source>
</evidence>
<dbReference type="InterPro" id="IPR050101">
    <property type="entry name" value="CinA"/>
</dbReference>
<dbReference type="PANTHER" id="PTHR13939">
    <property type="entry name" value="NICOTINAMIDE-NUCLEOTIDE AMIDOHYDROLASE PNCC"/>
    <property type="match status" value="1"/>
</dbReference>
<dbReference type="InterPro" id="IPR036653">
    <property type="entry name" value="CinA-like_C"/>
</dbReference>
<dbReference type="PIRSF" id="PIRSF006728">
    <property type="entry name" value="CinA"/>
    <property type="match status" value="1"/>
</dbReference>
<dbReference type="SUPFAM" id="SSF142433">
    <property type="entry name" value="CinA-like"/>
    <property type="match status" value="1"/>
</dbReference>
<name>B3T5E3_9ZZZZ</name>
<feature type="domain" description="MoaB/Mog" evidence="1">
    <location>
        <begin position="4"/>
        <end position="171"/>
    </location>
</feature>
<dbReference type="Gene3D" id="3.40.980.10">
    <property type="entry name" value="MoaB/Mog-like domain"/>
    <property type="match status" value="1"/>
</dbReference>
<dbReference type="InterPro" id="IPR001453">
    <property type="entry name" value="MoaB/Mog_dom"/>
</dbReference>
<reference evidence="2" key="1">
    <citation type="journal article" date="2008" name="ISME J.">
        <title>Genomic patterns of recombination, clonal divergence and environment in marine microbial populations.</title>
        <authorList>
            <person name="Konstantinidis K.T."/>
            <person name="Delong E.F."/>
        </authorList>
    </citation>
    <scope>NUCLEOTIDE SEQUENCE</scope>
</reference>
<dbReference type="Gene3D" id="3.90.950.20">
    <property type="entry name" value="CinA-like"/>
    <property type="match status" value="1"/>
</dbReference>
<organism evidence="2">
    <name type="scientific">uncultured marine microorganism HF4000_ANIW141I9</name>
    <dbReference type="NCBI Taxonomy" id="455537"/>
    <lineage>
        <taxon>unclassified sequences</taxon>
        <taxon>environmental samples</taxon>
    </lineage>
</organism>
<dbReference type="InterPro" id="IPR036425">
    <property type="entry name" value="MoaB/Mog-like_dom_sf"/>
</dbReference>
<dbReference type="Pfam" id="PF02464">
    <property type="entry name" value="CinA"/>
    <property type="match status" value="1"/>
</dbReference>
<dbReference type="Pfam" id="PF18146">
    <property type="entry name" value="CinA_KH"/>
    <property type="match status" value="1"/>
</dbReference>
<accession>B3T5E3</accession>
<dbReference type="SMART" id="SM00852">
    <property type="entry name" value="MoCF_biosynth"/>
    <property type="match status" value="1"/>
</dbReference>
<dbReference type="InterPro" id="IPR008136">
    <property type="entry name" value="CinA_C"/>
</dbReference>
<dbReference type="EMBL" id="EU016610">
    <property type="protein sequence ID" value="ABZ07802.1"/>
    <property type="molecule type" value="Genomic_DNA"/>
</dbReference>
<evidence type="ECO:0000313" key="2">
    <source>
        <dbReference type="EMBL" id="ABZ07802.1"/>
    </source>
</evidence>
<dbReference type="PANTHER" id="PTHR13939:SF0">
    <property type="entry name" value="NMN AMIDOHYDROLASE-LIKE PROTEIN YFAY"/>
    <property type="match status" value="1"/>
</dbReference>
<dbReference type="NCBIfam" id="TIGR00200">
    <property type="entry name" value="cinA_nterm"/>
    <property type="match status" value="1"/>
</dbReference>
<gene>
    <name evidence="2" type="ORF">ALOHA_HF4000ANIW141I9ctg1g3</name>
</gene>
<dbReference type="HAMAP" id="MF_00226_B">
    <property type="entry name" value="CinA_B"/>
    <property type="match status" value="1"/>
</dbReference>
<dbReference type="CDD" id="cd00885">
    <property type="entry name" value="cinA"/>
    <property type="match status" value="1"/>
</dbReference>
<sequence>MNIALITIGNELLAGFTVNTNAAWIGNHVIQTGGNIIWHQTIGDSKNEIHDSLNQIPKDINAVIITGGLGPTHDDVTAHALYKYANDIPVFDEKYWQYLQDKLAKRNLKLPEINRNQSMKPEKGTIIPNPVGSARGLHFQVDGKDLFVLPGVPREMKTMMESTVLPWIADQSAGGLTVRTIRTTGIMESGLAEKIGDIVDALADEIKIAFLPQFTGVDIRVSSTDKDAVDQKVYEINVQAGKYIYGYDNDQLEEKVGQLLNANNLSISTAESCTGGLVGHRLTNVSGSSDYYLGGIVSYSNSVKENNLGVAIETLNKHGAVSYETAIEMAENVRSKLDSDLGLAITGIAGPRGGTDEKPVGLTYIALADGKDTMVKEFRFLTERILNKNASCQAALNMVRLYLLNE</sequence>
<dbReference type="InterPro" id="IPR041424">
    <property type="entry name" value="CinA_KH"/>
</dbReference>
<dbReference type="InterPro" id="IPR008135">
    <property type="entry name" value="Competence-induced_CinA"/>
</dbReference>
<dbReference type="AlphaFoldDB" id="B3T5E3"/>